<proteinExistence type="inferred from homology"/>
<dbReference type="HOGENOM" id="CLU_121334_2_0_11"/>
<dbReference type="AlphaFoldDB" id="Q8FPU4"/>
<accession>Q8FPU4</accession>
<dbReference type="eggNOG" id="COG1320">
    <property type="taxonomic scope" value="Bacteria"/>
</dbReference>
<dbReference type="EMBL" id="BA000035">
    <property type="protein sequence ID" value="BAC18204.1"/>
    <property type="molecule type" value="Genomic_DNA"/>
</dbReference>
<dbReference type="Proteomes" id="UP000001409">
    <property type="component" value="Chromosome"/>
</dbReference>
<protein>
    <submittedName>
        <fullName evidence="3">Uncharacterized protein</fullName>
    </submittedName>
</protein>
<dbReference type="GO" id="GO:0015385">
    <property type="term" value="F:sodium:proton antiporter activity"/>
    <property type="evidence" value="ECO:0007669"/>
    <property type="project" value="TreeGrafter"/>
</dbReference>
<dbReference type="KEGG" id="cef:CE1394"/>
<dbReference type="PANTHER" id="PTHR34703:SF1">
    <property type="entry name" value="ANTIPORTER SUBUNIT MNHG2-RELATED"/>
    <property type="match status" value="1"/>
</dbReference>
<dbReference type="Pfam" id="PF03334">
    <property type="entry name" value="PhaG_MnhG_YufB"/>
    <property type="match status" value="1"/>
</dbReference>
<evidence type="ECO:0000256" key="2">
    <source>
        <dbReference type="SAM" id="Phobius"/>
    </source>
</evidence>
<evidence type="ECO:0000313" key="4">
    <source>
        <dbReference type="Proteomes" id="UP000001409"/>
    </source>
</evidence>
<sequence length="113" mass="11339">MGMPMVSDLIGAGLMILGLVFFTAGTVGLLRFPDVRSQLHALTKADNLGLGLVLLGVAIQAGEVSTAILLLLVWVLALGAASVSAQALAGVEARKVTEAPPMGGTSAGAEGDR</sequence>
<organism evidence="3 4">
    <name type="scientific">Corynebacterium efficiens (strain DSM 44549 / YS-314 / AJ 12310 / JCM 11189 / NBRC 100395)</name>
    <dbReference type="NCBI Taxonomy" id="196164"/>
    <lineage>
        <taxon>Bacteria</taxon>
        <taxon>Bacillati</taxon>
        <taxon>Actinomycetota</taxon>
        <taxon>Actinomycetes</taxon>
        <taxon>Mycobacteriales</taxon>
        <taxon>Corynebacteriaceae</taxon>
        <taxon>Corynebacterium</taxon>
    </lineage>
</organism>
<dbReference type="PANTHER" id="PTHR34703">
    <property type="entry name" value="ANTIPORTER SUBUNIT MNHG2-RELATED"/>
    <property type="match status" value="1"/>
</dbReference>
<keyword evidence="2" id="KW-1133">Transmembrane helix</keyword>
<feature type="transmembrane region" description="Helical" evidence="2">
    <location>
        <begin position="12"/>
        <end position="33"/>
    </location>
</feature>
<keyword evidence="2" id="KW-0472">Membrane</keyword>
<evidence type="ECO:0000256" key="1">
    <source>
        <dbReference type="ARBA" id="ARBA00008404"/>
    </source>
</evidence>
<comment type="similarity">
    <text evidence="1">Belongs to the CPA3 antiporters (TC 2.A.63) subunit G family.</text>
</comment>
<keyword evidence="2" id="KW-0812">Transmembrane</keyword>
<evidence type="ECO:0000313" key="3">
    <source>
        <dbReference type="EMBL" id="BAC18204.1"/>
    </source>
</evidence>
<dbReference type="InterPro" id="IPR005133">
    <property type="entry name" value="PhaG_MnhG_YufB"/>
</dbReference>
<reference evidence="3 4" key="1">
    <citation type="journal article" date="2003" name="Genome Res.">
        <title>Comparative complete genome sequence analysis of the amino acid replacements responsible for the thermostability of Corynebacterium efficiens.</title>
        <authorList>
            <person name="Nishio Y."/>
            <person name="Nakamura Y."/>
            <person name="Kawarabayasi Y."/>
            <person name="Usuda Y."/>
            <person name="Kimura E."/>
            <person name="Sugimoto S."/>
            <person name="Matsui K."/>
            <person name="Yamagishi A."/>
            <person name="Kikuchi H."/>
            <person name="Ikeo K."/>
            <person name="Gojobori T."/>
        </authorList>
    </citation>
    <scope>NUCLEOTIDE SEQUENCE [LARGE SCALE GENOMIC DNA]</scope>
    <source>
        <strain evidence="4">DSM 44549 / YS-314 / AJ 12310 / JCM 11189 / NBRC 100395</strain>
    </source>
</reference>
<keyword evidence="4" id="KW-1185">Reference proteome</keyword>
<name>Q8FPU4_COREF</name>
<dbReference type="STRING" id="196164.gene:10741803"/>